<organism evidence="2 3">
    <name type="scientific">Salmonella enterica subsp. enterica serovar Bovismorbificans</name>
    <dbReference type="NCBI Taxonomy" id="58097"/>
    <lineage>
        <taxon>Bacteria</taxon>
        <taxon>Pseudomonadati</taxon>
        <taxon>Pseudomonadota</taxon>
        <taxon>Gammaproteobacteria</taxon>
        <taxon>Enterobacterales</taxon>
        <taxon>Enterobacteriaceae</taxon>
        <taxon>Salmonella</taxon>
    </lineage>
</organism>
<dbReference type="EMBL" id="CQPA01000037">
    <property type="protein sequence ID" value="CNU81782.1"/>
    <property type="molecule type" value="Genomic_DNA"/>
</dbReference>
<dbReference type="AlphaFoldDB" id="A0A655DQT8"/>
<sequence>MPEPQPKSITVLPLRSSPSSHCRHKEVVGCVPVPNASPGSSITLTAFSSGMSRQLGQIHRRSPKRIGWKLSIHSRSQSLSSSCSILWANPAPSSGCCSRIATTSFMSVSASNRPITSVSPHRRVSPGNGSKTGVSCVS</sequence>
<name>A0A655DQT8_SALET</name>
<gene>
    <name evidence="2" type="ORF">ERS008198_03636</name>
</gene>
<dbReference type="Proteomes" id="UP000041314">
    <property type="component" value="Unassembled WGS sequence"/>
</dbReference>
<feature type="region of interest" description="Disordered" evidence="1">
    <location>
        <begin position="111"/>
        <end position="138"/>
    </location>
</feature>
<evidence type="ECO:0000313" key="2">
    <source>
        <dbReference type="EMBL" id="CNU81782.1"/>
    </source>
</evidence>
<evidence type="ECO:0000313" key="3">
    <source>
        <dbReference type="Proteomes" id="UP000041314"/>
    </source>
</evidence>
<proteinExistence type="predicted"/>
<accession>A0A655DQT8</accession>
<feature type="compositionally biased region" description="Polar residues" evidence="1">
    <location>
        <begin position="127"/>
        <end position="138"/>
    </location>
</feature>
<reference evidence="2 3" key="1">
    <citation type="submission" date="2015-03" db="EMBL/GenBank/DDBJ databases">
        <authorList>
            <consortium name="Pathogen Informatics"/>
        </authorList>
    </citation>
    <scope>NUCLEOTIDE SEQUENCE [LARGE SCALE GENOMIC DNA]</scope>
    <source>
        <strain evidence="2 3">A1104</strain>
    </source>
</reference>
<protein>
    <submittedName>
        <fullName evidence="2">Uncharacterized protein</fullName>
    </submittedName>
</protein>
<evidence type="ECO:0000256" key="1">
    <source>
        <dbReference type="SAM" id="MobiDB-lite"/>
    </source>
</evidence>